<dbReference type="EMBL" id="FNVD01000003">
    <property type="protein sequence ID" value="SEF65880.1"/>
    <property type="molecule type" value="Genomic_DNA"/>
</dbReference>
<gene>
    <name evidence="3" type="ORF">SAMN05421751_1036</name>
</gene>
<dbReference type="GO" id="GO:0055129">
    <property type="term" value="P:L-proline biosynthetic process"/>
    <property type="evidence" value="ECO:0007669"/>
    <property type="project" value="TreeGrafter"/>
</dbReference>
<name>A0A1H5TSY1_9RHOB</name>
<dbReference type="SUPFAM" id="SSF51735">
    <property type="entry name" value="NAD(P)-binding Rossmann-fold domains"/>
    <property type="match status" value="1"/>
</dbReference>
<dbReference type="InterPro" id="IPR028939">
    <property type="entry name" value="P5C_Rdtase_cat_N"/>
</dbReference>
<comment type="similarity">
    <text evidence="1">Belongs to the pyrroline-5-carboxylate reductase family.</text>
</comment>
<dbReference type="RefSeq" id="WP_104007000.1">
    <property type="nucleotide sequence ID" value="NZ_FNVD01000003.1"/>
</dbReference>
<reference evidence="3 4" key="1">
    <citation type="submission" date="2016-10" db="EMBL/GenBank/DDBJ databases">
        <authorList>
            <person name="de Groot N.N."/>
        </authorList>
    </citation>
    <scope>NUCLEOTIDE SEQUENCE [LARGE SCALE GENOMIC DNA]</scope>
    <source>
        <strain evidence="3 4">DSM 23413</strain>
    </source>
</reference>
<dbReference type="OrthoDB" id="9805754at2"/>
<evidence type="ECO:0000256" key="1">
    <source>
        <dbReference type="ARBA" id="ARBA00005525"/>
    </source>
</evidence>
<dbReference type="GO" id="GO:0004735">
    <property type="term" value="F:pyrroline-5-carboxylate reductase activity"/>
    <property type="evidence" value="ECO:0007669"/>
    <property type="project" value="TreeGrafter"/>
</dbReference>
<feature type="domain" description="Pyrroline-5-carboxylate reductase catalytic N-terminal" evidence="2">
    <location>
        <begin position="2"/>
        <end position="90"/>
    </location>
</feature>
<dbReference type="InterPro" id="IPR036291">
    <property type="entry name" value="NAD(P)-bd_dom_sf"/>
</dbReference>
<dbReference type="PANTHER" id="PTHR11645:SF13">
    <property type="entry name" value="PYRROLINE-5-CARBOXYLATE REDUCTASE CATALYTIC N-TERMINAL DOMAIN-CONTAINING PROTEIN"/>
    <property type="match status" value="1"/>
</dbReference>
<dbReference type="Gene3D" id="3.40.50.720">
    <property type="entry name" value="NAD(P)-binding Rossmann-like Domain"/>
    <property type="match status" value="1"/>
</dbReference>
<evidence type="ECO:0000313" key="4">
    <source>
        <dbReference type="Proteomes" id="UP000236742"/>
    </source>
</evidence>
<proteinExistence type="inferred from homology"/>
<dbReference type="AlphaFoldDB" id="A0A1H5TSY1"/>
<evidence type="ECO:0000259" key="2">
    <source>
        <dbReference type="Pfam" id="PF03807"/>
    </source>
</evidence>
<dbReference type="Proteomes" id="UP000236742">
    <property type="component" value="Unassembled WGS sequence"/>
</dbReference>
<evidence type="ECO:0000313" key="3">
    <source>
        <dbReference type="EMBL" id="SEF65880.1"/>
    </source>
</evidence>
<organism evidence="3 4">
    <name type="scientific">Jhaorihella thermophila</name>
    <dbReference type="NCBI Taxonomy" id="488547"/>
    <lineage>
        <taxon>Bacteria</taxon>
        <taxon>Pseudomonadati</taxon>
        <taxon>Pseudomonadota</taxon>
        <taxon>Alphaproteobacteria</taxon>
        <taxon>Rhodobacterales</taxon>
        <taxon>Paracoccaceae</taxon>
        <taxon>Jhaorihella</taxon>
    </lineage>
</organism>
<accession>A0A1H5TSY1</accession>
<keyword evidence="4" id="KW-1185">Reference proteome</keyword>
<protein>
    <submittedName>
        <fullName evidence="3">Pyrroline-5-carboxylate reductase</fullName>
    </submittedName>
</protein>
<dbReference type="Pfam" id="PF03807">
    <property type="entry name" value="F420_oxidored"/>
    <property type="match status" value="1"/>
</dbReference>
<dbReference type="PANTHER" id="PTHR11645">
    <property type="entry name" value="PYRROLINE-5-CARBOXYLATE REDUCTASE"/>
    <property type="match status" value="1"/>
</dbReference>
<sequence length="243" mass="25532">MRLGFIGTGTISGAVVRGIAGDGHQITVSERSRAVSRALAQSHANVTVADNQSVVDQSDIVFVGLMADVASAVLRALAFRADQKVVSFMPGMPLDAVGQMVHPARAAALMLPFPAIARGDSPILVQGDAALVREIFGARNTVVEMADDAEMAACLCAQAVLSPVVRMVGDAADWLGDRLSDPGKGEAFLRALVSSSLSASACGPLIEALNTPGGYNQRLRLFMEESGMRDRLREGLDRLEENG</sequence>